<feature type="transmembrane region" description="Helical" evidence="1">
    <location>
        <begin position="78"/>
        <end position="100"/>
    </location>
</feature>
<sequence>MGFTKSHIAGIVKITSLWCSIGGGIIGGVAMLKLGVNRALWLFGFVQLITILGFAYLASFEHFPTESIGAAELWKLGLVMAGEYLGVGLGTALSLPLWLVKLIPLTLQCSSPFSPALLPYQAKC</sequence>
<keyword evidence="1" id="KW-1133">Transmembrane helix</keyword>
<feature type="transmembrane region" description="Helical" evidence="1">
    <location>
        <begin position="6"/>
        <end position="32"/>
    </location>
</feature>
<keyword evidence="1" id="KW-0472">Membrane</keyword>
<organism evidence="2 3">
    <name type="scientific">Mannheimia haemolytica</name>
    <name type="common">Pasteurella haemolytica</name>
    <dbReference type="NCBI Taxonomy" id="75985"/>
    <lineage>
        <taxon>Bacteria</taxon>
        <taxon>Pseudomonadati</taxon>
        <taxon>Pseudomonadota</taxon>
        <taxon>Gammaproteobacteria</taxon>
        <taxon>Pasteurellales</taxon>
        <taxon>Pasteurellaceae</taxon>
        <taxon>Mannheimia</taxon>
    </lineage>
</organism>
<dbReference type="Proteomes" id="UP000254802">
    <property type="component" value="Unassembled WGS sequence"/>
</dbReference>
<accession>A0A378MWH4</accession>
<dbReference type="AlphaFoldDB" id="A0A378MWH4"/>
<reference evidence="2 3" key="1">
    <citation type="submission" date="2018-06" db="EMBL/GenBank/DDBJ databases">
        <authorList>
            <consortium name="Pathogen Informatics"/>
            <person name="Doyle S."/>
        </authorList>
    </citation>
    <scope>NUCLEOTIDE SEQUENCE [LARGE SCALE GENOMIC DNA]</scope>
    <source>
        <strain evidence="2 3">NCTC10638</strain>
    </source>
</reference>
<dbReference type="EMBL" id="UGPN01000002">
    <property type="protein sequence ID" value="STY60551.1"/>
    <property type="molecule type" value="Genomic_DNA"/>
</dbReference>
<evidence type="ECO:0000313" key="3">
    <source>
        <dbReference type="Proteomes" id="UP000254802"/>
    </source>
</evidence>
<evidence type="ECO:0000256" key="1">
    <source>
        <dbReference type="SAM" id="Phobius"/>
    </source>
</evidence>
<gene>
    <name evidence="2" type="ORF">NCTC10638_01756</name>
</gene>
<feature type="transmembrane region" description="Helical" evidence="1">
    <location>
        <begin position="39"/>
        <end position="58"/>
    </location>
</feature>
<evidence type="ECO:0000313" key="2">
    <source>
        <dbReference type="EMBL" id="STY60551.1"/>
    </source>
</evidence>
<protein>
    <submittedName>
        <fullName evidence="2">Muropeptide transporter</fullName>
    </submittedName>
</protein>
<proteinExistence type="predicted"/>
<keyword evidence="1" id="KW-0812">Transmembrane</keyword>
<dbReference type="STRING" id="75985.WC39_10595"/>
<name>A0A378MWH4_MANHA</name>